<dbReference type="Pfam" id="PF00004">
    <property type="entry name" value="AAA"/>
    <property type="match status" value="1"/>
</dbReference>
<evidence type="ECO:0000259" key="4">
    <source>
        <dbReference type="SMART" id="SM00382"/>
    </source>
</evidence>
<dbReference type="PANTHER" id="PTHR23077:SF171">
    <property type="entry name" value="NUCLEAR VALOSIN-CONTAINING PROTEIN-LIKE"/>
    <property type="match status" value="1"/>
</dbReference>
<keyword evidence="1" id="KW-0547">Nucleotide-binding</keyword>
<dbReference type="AlphaFoldDB" id="A0A915DGY8"/>
<feature type="compositionally biased region" description="Polar residues" evidence="3">
    <location>
        <begin position="103"/>
        <end position="114"/>
    </location>
</feature>
<dbReference type="PANTHER" id="PTHR23077">
    <property type="entry name" value="AAA-FAMILY ATPASE"/>
    <property type="match status" value="1"/>
</dbReference>
<dbReference type="SMART" id="SM00382">
    <property type="entry name" value="AAA"/>
    <property type="match status" value="1"/>
</dbReference>
<dbReference type="InterPro" id="IPR027417">
    <property type="entry name" value="P-loop_NTPase"/>
</dbReference>
<evidence type="ECO:0000256" key="2">
    <source>
        <dbReference type="ARBA" id="ARBA00022840"/>
    </source>
</evidence>
<dbReference type="Proteomes" id="UP000887574">
    <property type="component" value="Unplaced"/>
</dbReference>
<dbReference type="InterPro" id="IPR003959">
    <property type="entry name" value="ATPase_AAA_core"/>
</dbReference>
<dbReference type="GO" id="GO:0016887">
    <property type="term" value="F:ATP hydrolysis activity"/>
    <property type="evidence" value="ECO:0007669"/>
    <property type="project" value="InterPro"/>
</dbReference>
<evidence type="ECO:0000313" key="6">
    <source>
        <dbReference type="WBParaSite" id="jg19769"/>
    </source>
</evidence>
<accession>A0A915DGY8</accession>
<keyword evidence="2" id="KW-0067">ATP-binding</keyword>
<dbReference type="InterPro" id="IPR050168">
    <property type="entry name" value="AAA_ATPase_domain"/>
</dbReference>
<proteinExistence type="predicted"/>
<evidence type="ECO:0000256" key="1">
    <source>
        <dbReference type="ARBA" id="ARBA00022741"/>
    </source>
</evidence>
<keyword evidence="5" id="KW-1185">Reference proteome</keyword>
<dbReference type="InterPro" id="IPR003593">
    <property type="entry name" value="AAA+_ATPase"/>
</dbReference>
<organism evidence="5 6">
    <name type="scientific">Ditylenchus dipsaci</name>
    <dbReference type="NCBI Taxonomy" id="166011"/>
    <lineage>
        <taxon>Eukaryota</taxon>
        <taxon>Metazoa</taxon>
        <taxon>Ecdysozoa</taxon>
        <taxon>Nematoda</taxon>
        <taxon>Chromadorea</taxon>
        <taxon>Rhabditida</taxon>
        <taxon>Tylenchina</taxon>
        <taxon>Tylenchomorpha</taxon>
        <taxon>Sphaerularioidea</taxon>
        <taxon>Anguinidae</taxon>
        <taxon>Anguininae</taxon>
        <taxon>Ditylenchus</taxon>
    </lineage>
</organism>
<name>A0A915DGY8_9BILA</name>
<evidence type="ECO:0000313" key="5">
    <source>
        <dbReference type="Proteomes" id="UP000887574"/>
    </source>
</evidence>
<protein>
    <submittedName>
        <fullName evidence="6">AAA+ ATPase domain-containing protein</fullName>
    </submittedName>
</protein>
<sequence>MSEDAVTLFEQRVQSAKEDVNQANVDLLEAYKKYVSSHESLYKETKKMWSKLAKTDPLSAGEQLADCLTVNQKPIEELYTEAVHKRDYKAGHYNTLVKRLKNMGSQPSTHTGNNDDLESLPPPDYDQLYPTECSDSGLENAWNDLCLSKKVRNQLNLLLANRFSKEAVDLAINIPVDFVIYGSPGNGKTTLAKLICETLPIEWIYKDAGQELALTRTTSVDTVIRAIFEEANAKAVQTHQYCAVVLDNMESIQASQQNRIMATLRAQLDSDNHRSGGKKVMFIGVTSYIEIFDSTFLTRDSIIEKVVYIDLPNHQERKEILRKALQKMHPKHLDQSPEALPGLCEKFAGLTLTYTRDNLVNGLLKTAESLALKDGMPLDSEHMIQASRIYRRTCLPKEERRKYDRNRDALARGTCDFKTTLTGHDLLAAGAASNGQ</sequence>
<dbReference type="GO" id="GO:0005524">
    <property type="term" value="F:ATP binding"/>
    <property type="evidence" value="ECO:0007669"/>
    <property type="project" value="UniProtKB-KW"/>
</dbReference>
<dbReference type="SUPFAM" id="SSF52540">
    <property type="entry name" value="P-loop containing nucleoside triphosphate hydrolases"/>
    <property type="match status" value="1"/>
</dbReference>
<feature type="region of interest" description="Disordered" evidence="3">
    <location>
        <begin position="103"/>
        <end position="122"/>
    </location>
</feature>
<reference evidence="6" key="1">
    <citation type="submission" date="2022-11" db="UniProtKB">
        <authorList>
            <consortium name="WormBaseParasite"/>
        </authorList>
    </citation>
    <scope>IDENTIFICATION</scope>
</reference>
<dbReference type="WBParaSite" id="jg19769">
    <property type="protein sequence ID" value="jg19769"/>
    <property type="gene ID" value="jg19769"/>
</dbReference>
<dbReference type="Gene3D" id="3.40.50.300">
    <property type="entry name" value="P-loop containing nucleotide triphosphate hydrolases"/>
    <property type="match status" value="1"/>
</dbReference>
<evidence type="ECO:0000256" key="3">
    <source>
        <dbReference type="SAM" id="MobiDB-lite"/>
    </source>
</evidence>
<dbReference type="Gene3D" id="1.10.8.60">
    <property type="match status" value="1"/>
</dbReference>
<feature type="domain" description="AAA+ ATPase" evidence="4">
    <location>
        <begin position="174"/>
        <end position="313"/>
    </location>
</feature>